<comment type="caution">
    <text evidence="2">The sequence shown here is derived from an EMBL/GenBank/DDBJ whole genome shotgun (WGS) entry which is preliminary data.</text>
</comment>
<keyword evidence="3" id="KW-1185">Reference proteome</keyword>
<feature type="chain" id="PRO_5046927349" evidence="1">
    <location>
        <begin position="23"/>
        <end position="132"/>
    </location>
</feature>
<name>A0ABQ0GFV2_9PEZI</name>
<evidence type="ECO:0000313" key="3">
    <source>
        <dbReference type="Proteomes" id="UP001628179"/>
    </source>
</evidence>
<keyword evidence="1" id="KW-0732">Signal</keyword>
<accession>A0ABQ0GFV2</accession>
<evidence type="ECO:0000313" key="2">
    <source>
        <dbReference type="EMBL" id="GAB1316570.1"/>
    </source>
</evidence>
<dbReference type="Proteomes" id="UP001628179">
    <property type="component" value="Unassembled WGS sequence"/>
</dbReference>
<protein>
    <submittedName>
        <fullName evidence="2">Uncharacterized protein</fullName>
    </submittedName>
</protein>
<organism evidence="2 3">
    <name type="scientific">Madurella fahalii</name>
    <dbReference type="NCBI Taxonomy" id="1157608"/>
    <lineage>
        <taxon>Eukaryota</taxon>
        <taxon>Fungi</taxon>
        <taxon>Dikarya</taxon>
        <taxon>Ascomycota</taxon>
        <taxon>Pezizomycotina</taxon>
        <taxon>Sordariomycetes</taxon>
        <taxon>Sordariomycetidae</taxon>
        <taxon>Sordariales</taxon>
        <taxon>Sordariales incertae sedis</taxon>
        <taxon>Madurella</taxon>
    </lineage>
</organism>
<feature type="signal peptide" evidence="1">
    <location>
        <begin position="1"/>
        <end position="22"/>
    </location>
</feature>
<sequence length="132" mass="15340">MSVTLPFIVAAVVVVFAIWSMAQRPASPPRLDLPYVCFDGQNPPQHYRAEYADILSRVYKKVYHFGLNVSLDELKEAASDIFLYYIKNGQAFCMRNPNDREQLVIMLPFKYLDEVKWAPGGRLSFWRYIDKV</sequence>
<dbReference type="RefSeq" id="XP_070918301.1">
    <property type="nucleotide sequence ID" value="XM_071062200.1"/>
</dbReference>
<proteinExistence type="predicted"/>
<dbReference type="EMBL" id="BAAFSV010000003">
    <property type="protein sequence ID" value="GAB1316570.1"/>
    <property type="molecule type" value="Genomic_DNA"/>
</dbReference>
<gene>
    <name evidence="2" type="ORF">MFIFM68171_06780</name>
</gene>
<dbReference type="GeneID" id="98177523"/>
<evidence type="ECO:0000256" key="1">
    <source>
        <dbReference type="SAM" id="SignalP"/>
    </source>
</evidence>
<reference evidence="2 3" key="1">
    <citation type="submission" date="2024-09" db="EMBL/GenBank/DDBJ databases">
        <title>Itraconazole resistance in Madurella fahalii resulting from another homologue of gene encoding cytochrome P450 14-alpha sterol demethylase (CYP51).</title>
        <authorList>
            <person name="Yoshioka I."/>
            <person name="Fahal A.H."/>
            <person name="Kaneko S."/>
            <person name="Yaguchi T."/>
        </authorList>
    </citation>
    <scope>NUCLEOTIDE SEQUENCE [LARGE SCALE GENOMIC DNA]</scope>
    <source>
        <strain evidence="2 3">IFM 68171</strain>
    </source>
</reference>